<dbReference type="Pfam" id="PF00023">
    <property type="entry name" value="Ank"/>
    <property type="match status" value="2"/>
</dbReference>
<gene>
    <name evidence="4" type="ORF">GSLYS_00004893001</name>
</gene>
<dbReference type="AlphaFoldDB" id="A0AAV2HBZ5"/>
<dbReference type="EMBL" id="CAXITT010000075">
    <property type="protein sequence ID" value="CAL1530768.1"/>
    <property type="molecule type" value="Genomic_DNA"/>
</dbReference>
<dbReference type="GO" id="GO:0004540">
    <property type="term" value="F:RNA nuclease activity"/>
    <property type="evidence" value="ECO:0007669"/>
    <property type="project" value="TreeGrafter"/>
</dbReference>
<evidence type="ECO:0000256" key="2">
    <source>
        <dbReference type="ARBA" id="ARBA00023043"/>
    </source>
</evidence>
<evidence type="ECO:0000256" key="1">
    <source>
        <dbReference type="ARBA" id="ARBA00022737"/>
    </source>
</evidence>
<dbReference type="Gene3D" id="1.25.40.20">
    <property type="entry name" value="Ankyrin repeat-containing domain"/>
    <property type="match status" value="2"/>
</dbReference>
<feature type="repeat" description="ANK" evidence="3">
    <location>
        <begin position="111"/>
        <end position="143"/>
    </location>
</feature>
<dbReference type="PANTHER" id="PTHR24141:SF1">
    <property type="entry name" value="2-5A-DEPENDENT RIBONUCLEASE"/>
    <property type="match status" value="1"/>
</dbReference>
<dbReference type="GO" id="GO:0003723">
    <property type="term" value="F:RNA binding"/>
    <property type="evidence" value="ECO:0007669"/>
    <property type="project" value="TreeGrafter"/>
</dbReference>
<dbReference type="PROSITE" id="PS50297">
    <property type="entry name" value="ANK_REP_REGION"/>
    <property type="match status" value="3"/>
</dbReference>
<organism evidence="4 5">
    <name type="scientific">Lymnaea stagnalis</name>
    <name type="common">Great pond snail</name>
    <name type="synonym">Helix stagnalis</name>
    <dbReference type="NCBI Taxonomy" id="6523"/>
    <lineage>
        <taxon>Eukaryota</taxon>
        <taxon>Metazoa</taxon>
        <taxon>Spiralia</taxon>
        <taxon>Lophotrochozoa</taxon>
        <taxon>Mollusca</taxon>
        <taxon>Gastropoda</taxon>
        <taxon>Heterobranchia</taxon>
        <taxon>Euthyneura</taxon>
        <taxon>Panpulmonata</taxon>
        <taxon>Hygrophila</taxon>
        <taxon>Lymnaeoidea</taxon>
        <taxon>Lymnaeidae</taxon>
        <taxon>Lymnaea</taxon>
    </lineage>
</organism>
<sequence>MVMFEPKDELIPADQLIQAIKRDDSKTVNRLLKKQICIPDLRINDDGQTPLILAVTHKKIKCVEVLLKRKAKVDAVDRTGMTAAMYAADRGHLDILQLMKGKADFNKADSEGATALMLSCQWGYDECVQFFINHQCDVNQRDRNGKTALMYAAAEGKIHSVKCLLNSKSDVNAISSEKYTALMYALKNKEIETAKLLINRGAKVDRMGSDGKTSLTYAFQNCLSDFTIVECVLKNGADLTLSKTDQSYLHEMVARGEAKIVRLMVINGCPPFDRRCSESCFNFNHHEMPISPLCVALLSGHDDIAQYFIVNKFFTSYDMFTLSNESELKIKLEDEVCDAPSVLDCLPWFSPHSLSLLSFVFICGVLTLRPCSTRVNKEKEVMTFKLPQQITDQLLFQQKSVHLCTLSWHDISLAADQDLEDCHCIDCEDERTRGISHRQMGGQKIKLPG</sequence>
<dbReference type="PANTHER" id="PTHR24141">
    <property type="entry name" value="2-5A-DEPENDENT RIBONUCLEASE"/>
    <property type="match status" value="1"/>
</dbReference>
<evidence type="ECO:0000313" key="4">
    <source>
        <dbReference type="EMBL" id="CAL1530768.1"/>
    </source>
</evidence>
<evidence type="ECO:0000313" key="5">
    <source>
        <dbReference type="Proteomes" id="UP001497497"/>
    </source>
</evidence>
<keyword evidence="5" id="KW-1185">Reference proteome</keyword>
<accession>A0AAV2HBZ5</accession>
<dbReference type="GO" id="GO:0006396">
    <property type="term" value="P:RNA processing"/>
    <property type="evidence" value="ECO:0007669"/>
    <property type="project" value="TreeGrafter"/>
</dbReference>
<feature type="repeat" description="ANK" evidence="3">
    <location>
        <begin position="46"/>
        <end position="78"/>
    </location>
</feature>
<name>A0AAV2HBZ5_LYMST</name>
<feature type="repeat" description="ANK" evidence="3">
    <location>
        <begin position="144"/>
        <end position="176"/>
    </location>
</feature>
<dbReference type="SMART" id="SM00248">
    <property type="entry name" value="ANK"/>
    <property type="match status" value="7"/>
</dbReference>
<dbReference type="SUPFAM" id="SSF48403">
    <property type="entry name" value="Ankyrin repeat"/>
    <property type="match status" value="1"/>
</dbReference>
<dbReference type="InterPro" id="IPR036770">
    <property type="entry name" value="Ankyrin_rpt-contain_sf"/>
</dbReference>
<protein>
    <submittedName>
        <fullName evidence="4">Uncharacterized protein</fullName>
    </submittedName>
</protein>
<dbReference type="PROSITE" id="PS50088">
    <property type="entry name" value="ANK_REPEAT"/>
    <property type="match status" value="4"/>
</dbReference>
<dbReference type="Pfam" id="PF12796">
    <property type="entry name" value="Ank_2"/>
    <property type="match status" value="1"/>
</dbReference>
<feature type="repeat" description="ANK" evidence="3">
    <location>
        <begin position="177"/>
        <end position="209"/>
    </location>
</feature>
<dbReference type="Proteomes" id="UP001497497">
    <property type="component" value="Unassembled WGS sequence"/>
</dbReference>
<proteinExistence type="predicted"/>
<reference evidence="4 5" key="1">
    <citation type="submission" date="2024-04" db="EMBL/GenBank/DDBJ databases">
        <authorList>
            <consortium name="Genoscope - CEA"/>
            <person name="William W."/>
        </authorList>
    </citation>
    <scope>NUCLEOTIDE SEQUENCE [LARGE SCALE GENOMIC DNA]</scope>
</reference>
<dbReference type="InterPro" id="IPR002110">
    <property type="entry name" value="Ankyrin_rpt"/>
</dbReference>
<evidence type="ECO:0000256" key="3">
    <source>
        <dbReference type="PROSITE-ProRule" id="PRU00023"/>
    </source>
</evidence>
<keyword evidence="2 3" id="KW-0040">ANK repeat</keyword>
<keyword evidence="1" id="KW-0677">Repeat</keyword>
<comment type="caution">
    <text evidence="4">The sequence shown here is derived from an EMBL/GenBank/DDBJ whole genome shotgun (WGS) entry which is preliminary data.</text>
</comment>